<comment type="caution">
    <text evidence="1">The sequence shown here is derived from an EMBL/GenBank/DDBJ whole genome shotgun (WGS) entry which is preliminary data.</text>
</comment>
<gene>
    <name evidence="1" type="ORF">L2E82_27378</name>
</gene>
<evidence type="ECO:0000313" key="1">
    <source>
        <dbReference type="EMBL" id="KAI3737378.1"/>
    </source>
</evidence>
<reference evidence="1 2" key="2">
    <citation type="journal article" date="2022" name="Mol. Ecol. Resour.">
        <title>The genomes of chicory, endive, great burdock and yacon provide insights into Asteraceae paleo-polyploidization history and plant inulin production.</title>
        <authorList>
            <person name="Fan W."/>
            <person name="Wang S."/>
            <person name="Wang H."/>
            <person name="Wang A."/>
            <person name="Jiang F."/>
            <person name="Liu H."/>
            <person name="Zhao H."/>
            <person name="Xu D."/>
            <person name="Zhang Y."/>
        </authorList>
    </citation>
    <scope>NUCLEOTIDE SEQUENCE [LARGE SCALE GENOMIC DNA]</scope>
    <source>
        <strain evidence="2">cv. Punajuju</strain>
        <tissue evidence="1">Leaves</tissue>
    </source>
</reference>
<name>A0ACB9CSP7_CICIN</name>
<proteinExistence type="predicted"/>
<evidence type="ECO:0000313" key="2">
    <source>
        <dbReference type="Proteomes" id="UP001055811"/>
    </source>
</evidence>
<dbReference type="EMBL" id="CM042013">
    <property type="protein sequence ID" value="KAI3737378.1"/>
    <property type="molecule type" value="Genomic_DNA"/>
</dbReference>
<dbReference type="Proteomes" id="UP001055811">
    <property type="component" value="Linkage Group LG05"/>
</dbReference>
<organism evidence="1 2">
    <name type="scientific">Cichorium intybus</name>
    <name type="common">Chicory</name>
    <dbReference type="NCBI Taxonomy" id="13427"/>
    <lineage>
        <taxon>Eukaryota</taxon>
        <taxon>Viridiplantae</taxon>
        <taxon>Streptophyta</taxon>
        <taxon>Embryophyta</taxon>
        <taxon>Tracheophyta</taxon>
        <taxon>Spermatophyta</taxon>
        <taxon>Magnoliopsida</taxon>
        <taxon>eudicotyledons</taxon>
        <taxon>Gunneridae</taxon>
        <taxon>Pentapetalae</taxon>
        <taxon>asterids</taxon>
        <taxon>campanulids</taxon>
        <taxon>Asterales</taxon>
        <taxon>Asteraceae</taxon>
        <taxon>Cichorioideae</taxon>
        <taxon>Cichorieae</taxon>
        <taxon>Cichoriinae</taxon>
        <taxon>Cichorium</taxon>
    </lineage>
</organism>
<accession>A0ACB9CSP7</accession>
<keyword evidence="2" id="KW-1185">Reference proteome</keyword>
<protein>
    <submittedName>
        <fullName evidence="1">Uncharacterized protein</fullName>
    </submittedName>
</protein>
<reference evidence="2" key="1">
    <citation type="journal article" date="2022" name="Mol. Ecol. Resour.">
        <title>The genomes of chicory, endive, great burdock and yacon provide insights into Asteraceae palaeo-polyploidization history and plant inulin production.</title>
        <authorList>
            <person name="Fan W."/>
            <person name="Wang S."/>
            <person name="Wang H."/>
            <person name="Wang A."/>
            <person name="Jiang F."/>
            <person name="Liu H."/>
            <person name="Zhao H."/>
            <person name="Xu D."/>
            <person name="Zhang Y."/>
        </authorList>
    </citation>
    <scope>NUCLEOTIDE SEQUENCE [LARGE SCALE GENOMIC DNA]</scope>
    <source>
        <strain evidence="2">cv. Punajuju</strain>
    </source>
</reference>
<sequence>MGTISHLSLLLFFTLTLSVDAKLNLDAADNHALITILEDLGVYGDLRRPDNLCNTAGIFCERRISNESYVLKVTGIVFKTQRLRGSLSPAIGQLSELKELSFPNNYLLGGIPPQIANCRKLEVLKLRNNKLSGEVPGELSALLRLRILDLSSNKFSGDLGFLKYYPNLEKLSLDNNMFTGKVPVSLRSFRNLRFFNVSGNSFLEGPLPALNQLESPSSGLQKTSYKRVPKRYILAESTSSSTNQTRNISSSSNNLQASAPAPSPMATPSKHKKSNRKKTLGVILGLFVGSIAGIISAIIFTVIFKLLVIAIKTRAKDSGPAIFSQSIKAEELAFLEDDDAVAALQIIGRGGCGEVYKTELPEGKIKTIAIKKIIQPPKDAAELTEEDTKYLNKKMRQIRSEIQTVGQIRHRNLLPLLAHVSRPTCHYLVYEFMKNGSLQDIIQQVNDGTREFDWPRRHKIAVGVASGLEYLHLDHTPRIVHRDLKPANVLLDDDMEARIADFGLAKSIPDAQTHMTSSNVAGTLGYIAPEYHQTMKFTDKCDIYSFGVLLGILVIGKLPSDEFFQHTSEVSLVKWMRNVMTSDNPKEAIDPTLLGNGYEEQMLLVLKIACFCTLDKPKERPNSKECRIMLAQIDPLNLVQSNDLHVD</sequence>